<dbReference type="OrthoDB" id="3018344at2759"/>
<sequence>MSNFTSAHDFSIKNLVQAQNYHVHHQGNSPGRSPLELLRENIASGALHNSAERCDAPKCLPETRVAVQEEILSWITKGDEDREPKKILWLSGPAGSGKTAITGSVAEACKERGLLAASFFFSSFSGSANRRSKRCFVSTLAYQLIQHDLLQPMGDTVFSSIQRNPAIFDTRLSDQLESLVLSPLRTLGPRASAGPKVLIIDGLDECLPDPFDTTTWGVQQRKERDQHEILAVLLQAAMDPAFPFRILLASRPEPIIKNFFGTFSQKIHSQIFLDEKYEPDKDIALFLNSKFSEIRRRYGLPQSWPSDAVVNSLVENASGQFIYAATVIRFVDDSSDSPTKQLDRVLRLLQPVDKDTEPFGQLDALYRHILSSTPNPPLVVVWLLTIQKGIRGFQTRGQIVPAIFCRQFLQGTLGEGEHLLRNLGSLMYIPPSDDAASSHRLYHKTFMDFLEDPSRHCIPHVKSWWDFFRKRYVAILKDPSLPILEDEGELFQDRFLAIAESFSGAWDRDADSLWKIYDEEDCLDLQSCNAAYWAREFIESDSPSKVDVINAIFYSVHSSCPRWRRCLPACRHWRNGLILVCRNAGWHITGWLKRRVLQFDDISPQVRTYVFYPPSL</sequence>
<dbReference type="PROSITE" id="PS50837">
    <property type="entry name" value="NACHT"/>
    <property type="match status" value="1"/>
</dbReference>
<dbReference type="Gene3D" id="3.40.50.300">
    <property type="entry name" value="P-loop containing nucleotide triphosphate hydrolases"/>
    <property type="match status" value="1"/>
</dbReference>
<dbReference type="AlphaFoldDB" id="A0A8H6I3K2"/>
<name>A0A8H6I3K2_9AGAR</name>
<dbReference type="InterPro" id="IPR027417">
    <property type="entry name" value="P-loop_NTPase"/>
</dbReference>
<dbReference type="Proteomes" id="UP000521943">
    <property type="component" value="Unassembled WGS sequence"/>
</dbReference>
<dbReference type="PANTHER" id="PTHR10039:SF14">
    <property type="entry name" value="NACHT DOMAIN-CONTAINING PROTEIN"/>
    <property type="match status" value="1"/>
</dbReference>
<evidence type="ECO:0000259" key="2">
    <source>
        <dbReference type="PROSITE" id="PS50837"/>
    </source>
</evidence>
<proteinExistence type="predicted"/>
<dbReference type="SUPFAM" id="SSF52540">
    <property type="entry name" value="P-loop containing nucleoside triphosphate hydrolases"/>
    <property type="match status" value="1"/>
</dbReference>
<dbReference type="InterPro" id="IPR056884">
    <property type="entry name" value="NPHP3-like_N"/>
</dbReference>
<dbReference type="EMBL" id="JACGCI010000019">
    <property type="protein sequence ID" value="KAF6758185.1"/>
    <property type="molecule type" value="Genomic_DNA"/>
</dbReference>
<gene>
    <name evidence="3" type="ORF">DFP72DRAFT_188255</name>
</gene>
<organism evidence="3 4">
    <name type="scientific">Ephemerocybe angulata</name>
    <dbReference type="NCBI Taxonomy" id="980116"/>
    <lineage>
        <taxon>Eukaryota</taxon>
        <taxon>Fungi</taxon>
        <taxon>Dikarya</taxon>
        <taxon>Basidiomycota</taxon>
        <taxon>Agaricomycotina</taxon>
        <taxon>Agaricomycetes</taxon>
        <taxon>Agaricomycetidae</taxon>
        <taxon>Agaricales</taxon>
        <taxon>Agaricineae</taxon>
        <taxon>Psathyrellaceae</taxon>
        <taxon>Ephemerocybe</taxon>
    </lineage>
</organism>
<reference evidence="3 4" key="1">
    <citation type="submission" date="2020-07" db="EMBL/GenBank/DDBJ databases">
        <title>Comparative genomics of pyrophilous fungi reveals a link between fire events and developmental genes.</title>
        <authorList>
            <consortium name="DOE Joint Genome Institute"/>
            <person name="Steindorff A.S."/>
            <person name="Carver A."/>
            <person name="Calhoun S."/>
            <person name="Stillman K."/>
            <person name="Liu H."/>
            <person name="Lipzen A."/>
            <person name="Pangilinan J."/>
            <person name="Labutti K."/>
            <person name="Bruns T.D."/>
            <person name="Grigoriev I.V."/>
        </authorList>
    </citation>
    <scope>NUCLEOTIDE SEQUENCE [LARGE SCALE GENOMIC DNA]</scope>
    <source>
        <strain evidence="3 4">CBS 144469</strain>
    </source>
</reference>
<dbReference type="InterPro" id="IPR007111">
    <property type="entry name" value="NACHT_NTPase"/>
</dbReference>
<evidence type="ECO:0000313" key="4">
    <source>
        <dbReference type="Proteomes" id="UP000521943"/>
    </source>
</evidence>
<keyword evidence="1" id="KW-0677">Repeat</keyword>
<comment type="caution">
    <text evidence="3">The sequence shown here is derived from an EMBL/GenBank/DDBJ whole genome shotgun (WGS) entry which is preliminary data.</text>
</comment>
<evidence type="ECO:0000313" key="3">
    <source>
        <dbReference type="EMBL" id="KAF6758185.1"/>
    </source>
</evidence>
<protein>
    <recommendedName>
        <fullName evidence="2">NACHT domain-containing protein</fullName>
    </recommendedName>
</protein>
<feature type="domain" description="NACHT" evidence="2">
    <location>
        <begin position="86"/>
        <end position="252"/>
    </location>
</feature>
<accession>A0A8H6I3K2</accession>
<dbReference type="PANTHER" id="PTHR10039">
    <property type="entry name" value="AMELOGENIN"/>
    <property type="match status" value="1"/>
</dbReference>
<evidence type="ECO:0000256" key="1">
    <source>
        <dbReference type="ARBA" id="ARBA00022737"/>
    </source>
</evidence>
<dbReference type="Pfam" id="PF24883">
    <property type="entry name" value="NPHP3_N"/>
    <property type="match status" value="1"/>
</dbReference>
<keyword evidence="4" id="KW-1185">Reference proteome</keyword>